<name>A0A918NIH9_9GAMM</name>
<proteinExistence type="predicted"/>
<reference evidence="1" key="2">
    <citation type="submission" date="2020-09" db="EMBL/GenBank/DDBJ databases">
        <authorList>
            <person name="Sun Q."/>
            <person name="Kim S."/>
        </authorList>
    </citation>
    <scope>NUCLEOTIDE SEQUENCE</scope>
    <source>
        <strain evidence="1">KCTC 22169</strain>
    </source>
</reference>
<dbReference type="AlphaFoldDB" id="A0A918NIH9"/>
<protein>
    <submittedName>
        <fullName evidence="1">Uncharacterized protein</fullName>
    </submittedName>
</protein>
<gene>
    <name evidence="1" type="ORF">GCM10007392_45370</name>
</gene>
<accession>A0A918NIH9</accession>
<reference evidence="1" key="1">
    <citation type="journal article" date="2014" name="Int. J. Syst. Evol. Microbiol.">
        <title>Complete genome sequence of Corynebacterium casei LMG S-19264T (=DSM 44701T), isolated from a smear-ripened cheese.</title>
        <authorList>
            <consortium name="US DOE Joint Genome Institute (JGI-PGF)"/>
            <person name="Walter F."/>
            <person name="Albersmeier A."/>
            <person name="Kalinowski J."/>
            <person name="Ruckert C."/>
        </authorList>
    </citation>
    <scope>NUCLEOTIDE SEQUENCE</scope>
    <source>
        <strain evidence="1">KCTC 22169</strain>
    </source>
</reference>
<keyword evidence="2" id="KW-1185">Reference proteome</keyword>
<dbReference type="EMBL" id="BMXR01000016">
    <property type="protein sequence ID" value="GGX72930.1"/>
    <property type="molecule type" value="Genomic_DNA"/>
</dbReference>
<comment type="caution">
    <text evidence="1">The sequence shown here is derived from an EMBL/GenBank/DDBJ whole genome shotgun (WGS) entry which is preliminary data.</text>
</comment>
<organism evidence="1 2">
    <name type="scientific">Saccharospirillum salsuginis</name>
    <dbReference type="NCBI Taxonomy" id="418750"/>
    <lineage>
        <taxon>Bacteria</taxon>
        <taxon>Pseudomonadati</taxon>
        <taxon>Pseudomonadota</taxon>
        <taxon>Gammaproteobacteria</taxon>
        <taxon>Oceanospirillales</taxon>
        <taxon>Saccharospirillaceae</taxon>
        <taxon>Saccharospirillum</taxon>
    </lineage>
</organism>
<sequence>MDPGKEDFLFSSSNRIIELDFDGNVRRTIQSSYVSTDTKVYASTTGVWWFVNDNSIFAIQPDIIESQISTTWSSLEGGQLGTRSICVRDTQFLSATQDSDGNGLTDCMDYLTSLSLPATNVEYTPLEG</sequence>
<dbReference type="Proteomes" id="UP000626148">
    <property type="component" value="Unassembled WGS sequence"/>
</dbReference>
<evidence type="ECO:0000313" key="1">
    <source>
        <dbReference type="EMBL" id="GGX72930.1"/>
    </source>
</evidence>
<evidence type="ECO:0000313" key="2">
    <source>
        <dbReference type="Proteomes" id="UP000626148"/>
    </source>
</evidence>